<dbReference type="AlphaFoldDB" id="A0AA48ICA1"/>
<accession>A0AA48ICA1</accession>
<dbReference type="Proteomes" id="UP001335720">
    <property type="component" value="Chromosome"/>
</dbReference>
<organism evidence="1">
    <name type="scientific">Candidatus Paraimprobicoccus trichonymphae</name>
    <dbReference type="NCBI Taxonomy" id="3033793"/>
    <lineage>
        <taxon>Bacteria</taxon>
        <taxon>Bacillati</taxon>
        <taxon>Bacillota</taxon>
        <taxon>Clostridia</taxon>
        <taxon>Candidatus Paraimprobicoccus</taxon>
    </lineage>
</organism>
<reference evidence="1" key="1">
    <citation type="journal article" date="2023" name="ISME J.">
        <title>Emergence of putative energy parasites within Clostridia revealed by genome analysis of a novel endosymbiotic clade.</title>
        <authorList>
            <person name="Takahashi K."/>
            <person name="Kuwahara H."/>
            <person name="Horikawa Y."/>
            <person name="Izawa K."/>
            <person name="Kato D."/>
            <person name="Inagaki T."/>
            <person name="Yuki M."/>
            <person name="Ohkuma M."/>
            <person name="Hongoh Y."/>
        </authorList>
    </citation>
    <scope>NUCLEOTIDE SEQUENCE</scope>
    <source>
        <strain evidence="1">RsTa-C01</strain>
    </source>
</reference>
<dbReference type="KEGG" id="ptrh:RsTaC01_0750"/>
<proteinExistence type="predicted"/>
<evidence type="ECO:0000313" key="1">
    <source>
        <dbReference type="EMBL" id="BED92855.1"/>
    </source>
</evidence>
<sequence length="209" mass="24145">MKGKEKMNKAKNDENIDAIIDNFYIILNSADGIFDYAKILNDKEMRLHSKEIFETVYKFIILAAGEIKKLDINKDKDTAEFDNQKKKLKKLYSEKNKNAEFKTKIYKKAFSCQKVIETLKPSGKDFFTKKGLLVDEENYNEYDYGINLNSCVEAINESLGKLKGFIASVFSTFDEAPEGKMPEFFSKFAENCQKFGKIYLKKSQLSSYL</sequence>
<name>A0AA48ICA1_9FIRM</name>
<dbReference type="EMBL" id="AP027925">
    <property type="protein sequence ID" value="BED92855.1"/>
    <property type="molecule type" value="Genomic_DNA"/>
</dbReference>
<gene>
    <name evidence="1" type="ORF">RsTaC01_0750</name>
</gene>
<protein>
    <submittedName>
        <fullName evidence="1">Uncharacterized protein</fullName>
    </submittedName>
</protein>